<keyword evidence="5" id="KW-1185">Reference proteome</keyword>
<dbReference type="Proteomes" id="UP001519289">
    <property type="component" value="Unassembled WGS sequence"/>
</dbReference>
<proteinExistence type="predicted"/>
<feature type="compositionally biased region" description="Pro residues" evidence="2">
    <location>
        <begin position="135"/>
        <end position="146"/>
    </location>
</feature>
<reference evidence="4 5" key="1">
    <citation type="submission" date="2021-03" db="EMBL/GenBank/DDBJ databases">
        <title>Genomic Encyclopedia of Type Strains, Phase IV (KMG-IV): sequencing the most valuable type-strain genomes for metagenomic binning, comparative biology and taxonomic classification.</title>
        <authorList>
            <person name="Goeker M."/>
        </authorList>
    </citation>
    <scope>NUCLEOTIDE SEQUENCE [LARGE SCALE GENOMIC DNA]</scope>
    <source>
        <strain evidence="4 5">DSM 27138</strain>
    </source>
</reference>
<evidence type="ECO:0000313" key="4">
    <source>
        <dbReference type="EMBL" id="MBP2017335.1"/>
    </source>
</evidence>
<dbReference type="Gene3D" id="2.40.50.140">
    <property type="entry name" value="Nucleic acid-binding proteins"/>
    <property type="match status" value="1"/>
</dbReference>
<dbReference type="InterPro" id="IPR012340">
    <property type="entry name" value="NA-bd_OB-fold"/>
</dbReference>
<dbReference type="RefSeq" id="WP_280953566.1">
    <property type="nucleotide sequence ID" value="NZ_JAGGLG010000004.1"/>
</dbReference>
<evidence type="ECO:0000256" key="2">
    <source>
        <dbReference type="SAM" id="MobiDB-lite"/>
    </source>
</evidence>
<feature type="domain" description="OB" evidence="3">
    <location>
        <begin position="59"/>
        <end position="126"/>
    </location>
</feature>
<feature type="region of interest" description="Disordered" evidence="2">
    <location>
        <begin position="125"/>
        <end position="146"/>
    </location>
</feature>
<sequence length="146" mass="16002">MQSREEQLQEARRAKIAALRQAGVDPFGGRFADRRLVGDLIRAYGAATADELDATSVPVRIAGRVVSQRSHGKAGFAHLQDGSGRLQIYLRLPELGDASRLIWEQLDLGDIVGAEGRLMRTRTGELTPGTRWRPHPWPSAIPVTPA</sequence>
<protein>
    <submittedName>
        <fullName evidence="4">Lysyl-tRNA synthetase class II</fullName>
    </submittedName>
</protein>
<dbReference type="PANTHER" id="PTHR42918:SF15">
    <property type="entry name" value="LYSINE--TRNA LIGASE, CHLOROPLASTIC_MITOCHONDRIAL"/>
    <property type="match status" value="1"/>
</dbReference>
<evidence type="ECO:0000313" key="5">
    <source>
        <dbReference type="Proteomes" id="UP001519289"/>
    </source>
</evidence>
<name>A0ABS4JP95_9FIRM</name>
<gene>
    <name evidence="4" type="ORF">J2Z79_000718</name>
</gene>
<comment type="caution">
    <text evidence="4">The sequence shown here is derived from an EMBL/GenBank/DDBJ whole genome shotgun (WGS) entry which is preliminary data.</text>
</comment>
<evidence type="ECO:0000259" key="3">
    <source>
        <dbReference type="Pfam" id="PF01336"/>
    </source>
</evidence>
<dbReference type="EMBL" id="JAGGLG010000004">
    <property type="protein sequence ID" value="MBP2017335.1"/>
    <property type="molecule type" value="Genomic_DNA"/>
</dbReference>
<accession>A0ABS4JP95</accession>
<dbReference type="InterPro" id="IPR044136">
    <property type="entry name" value="Lys-tRNA-ligase_II_N"/>
</dbReference>
<dbReference type="PANTHER" id="PTHR42918">
    <property type="entry name" value="LYSYL-TRNA SYNTHETASE"/>
    <property type="match status" value="1"/>
</dbReference>
<dbReference type="SUPFAM" id="SSF50249">
    <property type="entry name" value="Nucleic acid-binding proteins"/>
    <property type="match status" value="1"/>
</dbReference>
<dbReference type="InterPro" id="IPR004365">
    <property type="entry name" value="NA-bd_OB_tRNA"/>
</dbReference>
<keyword evidence="1" id="KW-0547">Nucleotide-binding</keyword>
<organism evidence="4 5">
    <name type="scientific">Symbiobacterium terraclitae</name>
    <dbReference type="NCBI Taxonomy" id="557451"/>
    <lineage>
        <taxon>Bacteria</taxon>
        <taxon>Bacillati</taxon>
        <taxon>Bacillota</taxon>
        <taxon>Clostridia</taxon>
        <taxon>Eubacteriales</taxon>
        <taxon>Symbiobacteriaceae</taxon>
        <taxon>Symbiobacterium</taxon>
    </lineage>
</organism>
<dbReference type="CDD" id="cd04322">
    <property type="entry name" value="LysRS_N"/>
    <property type="match status" value="1"/>
</dbReference>
<evidence type="ECO:0000256" key="1">
    <source>
        <dbReference type="ARBA" id="ARBA00022741"/>
    </source>
</evidence>
<dbReference type="Pfam" id="PF01336">
    <property type="entry name" value="tRNA_anti-codon"/>
    <property type="match status" value="1"/>
</dbReference>